<dbReference type="Proteomes" id="UP000015453">
    <property type="component" value="Unassembled WGS sequence"/>
</dbReference>
<keyword evidence="2" id="KW-1185">Reference proteome</keyword>
<evidence type="ECO:0000313" key="1">
    <source>
        <dbReference type="EMBL" id="EPS63321.1"/>
    </source>
</evidence>
<sequence length="146" mass="16584">MGFSRGNILPGGSSKGWQPALNGNVLKKRRKFPVWGFWGHDFPPADFFQNKIFRLRVGFKIDAMAPRGVSENLAAVSDAGIHRLQPIGNFIEDLRLPSLAAERRCIATYKRASRQSARNDRPKSRIYHGEHFWVKVDPTPSIRNLE</sequence>
<evidence type="ECO:0000313" key="2">
    <source>
        <dbReference type="Proteomes" id="UP000015453"/>
    </source>
</evidence>
<accession>S8CFM0</accession>
<organism evidence="1 2">
    <name type="scientific">Genlisea aurea</name>
    <dbReference type="NCBI Taxonomy" id="192259"/>
    <lineage>
        <taxon>Eukaryota</taxon>
        <taxon>Viridiplantae</taxon>
        <taxon>Streptophyta</taxon>
        <taxon>Embryophyta</taxon>
        <taxon>Tracheophyta</taxon>
        <taxon>Spermatophyta</taxon>
        <taxon>Magnoliopsida</taxon>
        <taxon>eudicotyledons</taxon>
        <taxon>Gunneridae</taxon>
        <taxon>Pentapetalae</taxon>
        <taxon>asterids</taxon>
        <taxon>lamiids</taxon>
        <taxon>Lamiales</taxon>
        <taxon>Lentibulariaceae</taxon>
        <taxon>Genlisea</taxon>
    </lineage>
</organism>
<dbReference type="AlphaFoldDB" id="S8CFM0"/>
<name>S8CFM0_9LAMI</name>
<reference evidence="1 2" key="1">
    <citation type="journal article" date="2013" name="BMC Genomics">
        <title>The miniature genome of a carnivorous plant Genlisea aurea contains a low number of genes and short non-coding sequences.</title>
        <authorList>
            <person name="Leushkin E.V."/>
            <person name="Sutormin R.A."/>
            <person name="Nabieva E.R."/>
            <person name="Penin A.A."/>
            <person name="Kondrashov A.S."/>
            <person name="Logacheva M.D."/>
        </authorList>
    </citation>
    <scope>NUCLEOTIDE SEQUENCE [LARGE SCALE GENOMIC DNA]</scope>
</reference>
<protein>
    <submittedName>
        <fullName evidence="1">Uncharacterized protein</fullName>
    </submittedName>
</protein>
<comment type="caution">
    <text evidence="1">The sequence shown here is derived from an EMBL/GenBank/DDBJ whole genome shotgun (WGS) entry which is preliminary data.</text>
</comment>
<gene>
    <name evidence="1" type="ORF">M569_11464</name>
</gene>
<dbReference type="EMBL" id="AUSU01005564">
    <property type="protein sequence ID" value="EPS63321.1"/>
    <property type="molecule type" value="Genomic_DNA"/>
</dbReference>
<proteinExistence type="predicted"/>